<accession>A0AAJ3H5U5</accession>
<reference evidence="2 3" key="1">
    <citation type="submission" date="2020-04" db="EMBL/GenBank/DDBJ databases">
        <title>Molecular characterization of pseudomonads from Agaricus bisporus reveal novel blotch 2 pathogens in Western Europe.</title>
        <authorList>
            <person name="Taparia T."/>
            <person name="Krijger M."/>
            <person name="Haynes E."/>
            <person name="Elpinstone J.G."/>
            <person name="Noble R."/>
            <person name="Van Der Wolf J."/>
        </authorList>
    </citation>
    <scope>NUCLEOTIDE SEQUENCE [LARGE SCALE GENOMIC DNA]</scope>
    <source>
        <strain evidence="2 3">IPO3753</strain>
    </source>
</reference>
<dbReference type="Pfam" id="PF01909">
    <property type="entry name" value="NTP_transf_2"/>
    <property type="match status" value="1"/>
</dbReference>
<gene>
    <name evidence="2" type="ORF">HX826_18625</name>
</gene>
<dbReference type="CDD" id="cd05403">
    <property type="entry name" value="NT_KNTase_like"/>
    <property type="match status" value="1"/>
</dbReference>
<dbReference type="InterPro" id="IPR002934">
    <property type="entry name" value="Polymerase_NTP_transf_dom"/>
</dbReference>
<dbReference type="GO" id="GO:0016779">
    <property type="term" value="F:nucleotidyltransferase activity"/>
    <property type="evidence" value="ECO:0007669"/>
    <property type="project" value="InterPro"/>
</dbReference>
<feature type="domain" description="Polymerase nucleotidyl transferase" evidence="1">
    <location>
        <begin position="46"/>
        <end position="85"/>
    </location>
</feature>
<dbReference type="InterPro" id="IPR043519">
    <property type="entry name" value="NT_sf"/>
</dbReference>
<proteinExistence type="predicted"/>
<dbReference type="Gene3D" id="3.30.460.10">
    <property type="entry name" value="Beta Polymerase, domain 2"/>
    <property type="match status" value="1"/>
</dbReference>
<dbReference type="Proteomes" id="UP000546584">
    <property type="component" value="Unassembled WGS sequence"/>
</dbReference>
<protein>
    <submittedName>
        <fullName evidence="2">Nucleotidyltransferase domain-containing protein</fullName>
    </submittedName>
</protein>
<evidence type="ECO:0000313" key="2">
    <source>
        <dbReference type="EMBL" id="NWD43895.1"/>
    </source>
</evidence>
<organism evidence="2 3">
    <name type="scientific">Pseudomonas yamanorum</name>
    <dbReference type="NCBI Taxonomy" id="515393"/>
    <lineage>
        <taxon>Bacteria</taxon>
        <taxon>Pseudomonadati</taxon>
        <taxon>Pseudomonadota</taxon>
        <taxon>Gammaproteobacteria</taxon>
        <taxon>Pseudomonadales</taxon>
        <taxon>Pseudomonadaceae</taxon>
        <taxon>Pseudomonas</taxon>
    </lineage>
</organism>
<evidence type="ECO:0000259" key="1">
    <source>
        <dbReference type="Pfam" id="PF01909"/>
    </source>
</evidence>
<dbReference type="AlphaFoldDB" id="A0AAJ3H5U5"/>
<dbReference type="RefSeq" id="WP_177026554.1">
    <property type="nucleotide sequence ID" value="NZ_JACAQR010000024.1"/>
</dbReference>
<dbReference type="SUPFAM" id="SSF81301">
    <property type="entry name" value="Nucleotidyltransferase"/>
    <property type="match status" value="1"/>
</dbReference>
<comment type="caution">
    <text evidence="2">The sequence shown here is derived from an EMBL/GenBank/DDBJ whole genome shotgun (WGS) entry which is preliminary data.</text>
</comment>
<dbReference type="EMBL" id="JACAQR010000024">
    <property type="protein sequence ID" value="NWD43895.1"/>
    <property type="molecule type" value="Genomic_DNA"/>
</dbReference>
<name>A0AAJ3H5U5_9PSED</name>
<sequence>MERLQPHGTDADGYILTVSNVEMQPQFQALLTDVCMTLAQPEPVLDGIYLYGSVARGDAVPGVSDLDLTLILHSPPTSQDLEMLESKRRTLESRHAEVTKIDFDIGSRAEVLVPDNRLSWGYWLKHHCRCLWGNDLTQRFDRFKPSRDIAIAVNGDFESVLTRYADLIDQATTPTQSLRLQREASRKLIRSTQVLRSEQDLMWPQTLEELVEQFVQHYPSMRMQISFFLSQARNPDAKPKKFTTQLHHFLTWMATKTA</sequence>
<evidence type="ECO:0000313" key="3">
    <source>
        <dbReference type="Proteomes" id="UP000546584"/>
    </source>
</evidence>